<name>A0A9I9D5D7_CUCME</name>
<sequence length="231" mass="26276">MGIRFPEIILHAKQITHRVAAPSHRQVGYEVTKQRSSSSDVPKGHFVVYVGEEEEDRKRFVVPLSYLKNPLFQELLSKAADEFGFDNQFGGITIPCAEDQFLEMGFSCTMESLAIDGAACMFDVVLKPFISKHEAKIDRCLVELRLKTADIAALFWHKTTSCSQTTLLDFLHNVSWMPTSQTCHNNQHRHNLKKDETELVGKTTKCVSTMENRVAADDSKKHQRWTYGLVQ</sequence>
<reference evidence="2" key="1">
    <citation type="submission" date="2023-03" db="UniProtKB">
        <authorList>
            <consortium name="EnsemblPlants"/>
        </authorList>
    </citation>
    <scope>IDENTIFICATION</scope>
</reference>
<proteinExistence type="inferred from homology"/>
<dbReference type="GO" id="GO:0009733">
    <property type="term" value="P:response to auxin"/>
    <property type="evidence" value="ECO:0007669"/>
    <property type="project" value="InterPro"/>
</dbReference>
<organism evidence="2">
    <name type="scientific">Cucumis melo</name>
    <name type="common">Muskmelon</name>
    <dbReference type="NCBI Taxonomy" id="3656"/>
    <lineage>
        <taxon>Eukaryota</taxon>
        <taxon>Viridiplantae</taxon>
        <taxon>Streptophyta</taxon>
        <taxon>Embryophyta</taxon>
        <taxon>Tracheophyta</taxon>
        <taxon>Spermatophyta</taxon>
        <taxon>Magnoliopsida</taxon>
        <taxon>eudicotyledons</taxon>
        <taxon>Gunneridae</taxon>
        <taxon>Pentapetalae</taxon>
        <taxon>rosids</taxon>
        <taxon>fabids</taxon>
        <taxon>Cucurbitales</taxon>
        <taxon>Cucurbitaceae</taxon>
        <taxon>Benincaseae</taxon>
        <taxon>Cucumis</taxon>
    </lineage>
</organism>
<dbReference type="Gramene" id="MELO3C013384.2.1">
    <property type="protein sequence ID" value="MELO3C013384.2.1"/>
    <property type="gene ID" value="MELO3C013384.2"/>
</dbReference>
<dbReference type="Pfam" id="PF02519">
    <property type="entry name" value="Auxin_inducible"/>
    <property type="match status" value="1"/>
</dbReference>
<evidence type="ECO:0000313" key="2">
    <source>
        <dbReference type="EnsemblPlants" id="MELO3C013384.2.1"/>
    </source>
</evidence>
<dbReference type="AlphaFoldDB" id="A0A9I9D5D7"/>
<dbReference type="EnsemblPlants" id="MELO3C013384.2.1">
    <property type="protein sequence ID" value="MELO3C013384.2.1"/>
    <property type="gene ID" value="MELO3C013384.2"/>
</dbReference>
<dbReference type="PANTHER" id="PTHR31929">
    <property type="entry name" value="SAUR-LIKE AUXIN-RESPONSIVE PROTEIN FAMILY-RELATED"/>
    <property type="match status" value="1"/>
</dbReference>
<comment type="similarity">
    <text evidence="1">Belongs to the ARG7 family.</text>
</comment>
<protein>
    <submittedName>
        <fullName evidence="2">Uncharacterized protein</fullName>
    </submittedName>
</protein>
<evidence type="ECO:0000256" key="1">
    <source>
        <dbReference type="ARBA" id="ARBA00006974"/>
    </source>
</evidence>
<accession>A0A9I9D5D7</accession>
<dbReference type="InterPro" id="IPR003676">
    <property type="entry name" value="SAUR_fam"/>
</dbReference>